<evidence type="ECO:0000313" key="4">
    <source>
        <dbReference type="Proteomes" id="UP000464495"/>
    </source>
</evidence>
<dbReference type="Proteomes" id="UP000464495">
    <property type="component" value="Chromosome"/>
</dbReference>
<organism evidence="3 4">
    <name type="scientific">Algicella marina</name>
    <dbReference type="NCBI Taxonomy" id="2683284"/>
    <lineage>
        <taxon>Bacteria</taxon>
        <taxon>Pseudomonadati</taxon>
        <taxon>Pseudomonadota</taxon>
        <taxon>Alphaproteobacteria</taxon>
        <taxon>Rhodobacterales</taxon>
        <taxon>Paracoccaceae</taxon>
        <taxon>Algicella</taxon>
    </lineage>
</organism>
<dbReference type="RefSeq" id="WP_161861906.1">
    <property type="nucleotide sequence ID" value="NZ_CP046620.1"/>
</dbReference>
<accession>A0A6P1T124</accession>
<dbReference type="KEGG" id="amaq:GO499_09105"/>
<keyword evidence="4" id="KW-1185">Reference proteome</keyword>
<name>A0A6P1T124_9RHOB</name>
<dbReference type="Pfam" id="PF01381">
    <property type="entry name" value="HTH_3"/>
    <property type="match status" value="1"/>
</dbReference>
<dbReference type="AlphaFoldDB" id="A0A6P1T124"/>
<dbReference type="SUPFAM" id="SSF47413">
    <property type="entry name" value="lambda repressor-like DNA-binding domains"/>
    <property type="match status" value="1"/>
</dbReference>
<dbReference type="InterPro" id="IPR001387">
    <property type="entry name" value="Cro/C1-type_HTH"/>
</dbReference>
<sequence>MTTMARSLKDKLATLDPARRAVIEAEADRLHAEYLTLQELRRAKKLTQVQLAETLGVQQATVAKYERQSDLLLSTLTSYVRAMGGELKLMVEFPGKAPVALEGLGETEEPRRGRHACRQDQSRATVIP</sequence>
<dbReference type="Gene3D" id="1.10.260.40">
    <property type="entry name" value="lambda repressor-like DNA-binding domains"/>
    <property type="match status" value="1"/>
</dbReference>
<reference evidence="3 4" key="1">
    <citation type="submission" date="2019-12" db="EMBL/GenBank/DDBJ databases">
        <title>Complete genome sequence of Algicella marina strain 9Alg 56(T) isolated from the red alga Tichocarpus crinitus.</title>
        <authorList>
            <person name="Kim S.-G."/>
            <person name="Nedashkovskaya O.I."/>
        </authorList>
    </citation>
    <scope>NUCLEOTIDE SEQUENCE [LARGE SCALE GENOMIC DNA]</scope>
    <source>
        <strain evidence="3 4">9Alg 56</strain>
    </source>
</reference>
<evidence type="ECO:0000313" key="3">
    <source>
        <dbReference type="EMBL" id="QHQ35343.1"/>
    </source>
</evidence>
<protein>
    <submittedName>
        <fullName evidence="3">Helix-turn-helix domain-containing protein</fullName>
    </submittedName>
</protein>
<gene>
    <name evidence="3" type="ORF">GO499_09105</name>
</gene>
<dbReference type="PROSITE" id="PS50943">
    <property type="entry name" value="HTH_CROC1"/>
    <property type="match status" value="1"/>
</dbReference>
<evidence type="ECO:0000259" key="2">
    <source>
        <dbReference type="PROSITE" id="PS50943"/>
    </source>
</evidence>
<feature type="region of interest" description="Disordered" evidence="1">
    <location>
        <begin position="103"/>
        <end position="128"/>
    </location>
</feature>
<dbReference type="SMART" id="SM00530">
    <property type="entry name" value="HTH_XRE"/>
    <property type="match status" value="1"/>
</dbReference>
<dbReference type="InterPro" id="IPR010982">
    <property type="entry name" value="Lambda_DNA-bd_dom_sf"/>
</dbReference>
<dbReference type="EMBL" id="CP046620">
    <property type="protein sequence ID" value="QHQ35343.1"/>
    <property type="molecule type" value="Genomic_DNA"/>
</dbReference>
<feature type="domain" description="HTH cro/C1-type" evidence="2">
    <location>
        <begin position="37"/>
        <end position="67"/>
    </location>
</feature>
<evidence type="ECO:0000256" key="1">
    <source>
        <dbReference type="SAM" id="MobiDB-lite"/>
    </source>
</evidence>
<proteinExistence type="predicted"/>
<dbReference type="GO" id="GO:0003677">
    <property type="term" value="F:DNA binding"/>
    <property type="evidence" value="ECO:0007669"/>
    <property type="project" value="InterPro"/>
</dbReference>
<dbReference type="CDD" id="cd00093">
    <property type="entry name" value="HTH_XRE"/>
    <property type="match status" value="1"/>
</dbReference>